<evidence type="ECO:0000256" key="1">
    <source>
        <dbReference type="SAM" id="Coils"/>
    </source>
</evidence>
<evidence type="ECO:0000256" key="2">
    <source>
        <dbReference type="SAM" id="SignalP"/>
    </source>
</evidence>
<reference evidence="3" key="1">
    <citation type="submission" date="2021-09" db="EMBL/GenBank/DDBJ databases">
        <authorList>
            <consortium name="AG Swart"/>
            <person name="Singh M."/>
            <person name="Singh A."/>
            <person name="Seah K."/>
            <person name="Emmerich C."/>
        </authorList>
    </citation>
    <scope>NUCLEOTIDE SEQUENCE</scope>
    <source>
        <strain evidence="3">ATCC30299</strain>
    </source>
</reference>
<gene>
    <name evidence="3" type="ORF">BSTOLATCC_MIC36545</name>
</gene>
<accession>A0AAU9JKT9</accession>
<keyword evidence="4" id="KW-1185">Reference proteome</keyword>
<proteinExistence type="predicted"/>
<dbReference type="EMBL" id="CAJZBQ010000036">
    <property type="protein sequence ID" value="CAG9324765.1"/>
    <property type="molecule type" value="Genomic_DNA"/>
</dbReference>
<dbReference type="AlphaFoldDB" id="A0AAU9JKT9"/>
<evidence type="ECO:0000313" key="3">
    <source>
        <dbReference type="EMBL" id="CAG9324765.1"/>
    </source>
</evidence>
<feature type="coiled-coil region" evidence="1">
    <location>
        <begin position="240"/>
        <end position="274"/>
    </location>
</feature>
<dbReference type="Proteomes" id="UP001162131">
    <property type="component" value="Unassembled WGS sequence"/>
</dbReference>
<protein>
    <submittedName>
        <fullName evidence="3">Uncharacterized protein</fullName>
    </submittedName>
</protein>
<keyword evidence="1" id="KW-0175">Coiled coil</keyword>
<comment type="caution">
    <text evidence="3">The sequence shown here is derived from an EMBL/GenBank/DDBJ whole genome shotgun (WGS) entry which is preliminary data.</text>
</comment>
<name>A0AAU9JKT9_9CILI</name>
<keyword evidence="2" id="KW-0732">Signal</keyword>
<evidence type="ECO:0000313" key="4">
    <source>
        <dbReference type="Proteomes" id="UP001162131"/>
    </source>
</evidence>
<feature type="signal peptide" evidence="2">
    <location>
        <begin position="1"/>
        <end position="15"/>
    </location>
</feature>
<sequence>MKIVIILAISALLHGARITSHSDFASKLLFPQLDLSNKLPDYFIQVYKTLDDLTEEIQKEQLDHDRQIEQQGIQCAQEMAYRQKEISLAKFSYSRAESENDNCQSSLSLIKIKLSSNENDQNLIKKELGRARGTRVFTESYFKNKTSQNDELLSILEESQEYYTSPVSFSELSELASHLLDFSAQNNAASQIAPTLTSLAQISADSNSIPSEKVNQLLEVLKIGTQESRGILDKLNLESSEVFNDLISRLNSELQRLEQEEKFLQERVGELENCIESQQNIMFQASDKDFRDSGILRSVQRLCNDWKDQHGAQSKLREDEIGLIGSLKNIGEKRFDKKEQGAAEKAGDYEKDWEKYLNEISELSQ</sequence>
<feature type="chain" id="PRO_5044009545" evidence="2">
    <location>
        <begin position="16"/>
        <end position="365"/>
    </location>
</feature>
<organism evidence="3 4">
    <name type="scientific">Blepharisma stoltei</name>
    <dbReference type="NCBI Taxonomy" id="1481888"/>
    <lineage>
        <taxon>Eukaryota</taxon>
        <taxon>Sar</taxon>
        <taxon>Alveolata</taxon>
        <taxon>Ciliophora</taxon>
        <taxon>Postciliodesmatophora</taxon>
        <taxon>Heterotrichea</taxon>
        <taxon>Heterotrichida</taxon>
        <taxon>Blepharismidae</taxon>
        <taxon>Blepharisma</taxon>
    </lineage>
</organism>